<dbReference type="RefSeq" id="WP_027462799.1">
    <property type="nucleotide sequence ID" value="NZ_CP021084.1"/>
</dbReference>
<protein>
    <submittedName>
        <fullName evidence="1">Uncharacterized protein</fullName>
    </submittedName>
</protein>
<evidence type="ECO:0000313" key="2">
    <source>
        <dbReference type="Proteomes" id="UP000259030"/>
    </source>
</evidence>
<reference evidence="1 2" key="1">
    <citation type="submission" date="2017-05" db="EMBL/GenBank/DDBJ databases">
        <title>The complete genome sequence of Deinococcus ficus isolated from the rhizosphere of the Ficus religiosa L. in Taiwan.</title>
        <authorList>
            <person name="Wu K.-M."/>
            <person name="Liao T.-L."/>
            <person name="Liu Y.-M."/>
            <person name="Young C.-C."/>
            <person name="Tsai S.-F."/>
        </authorList>
    </citation>
    <scope>NUCLEOTIDE SEQUENCE [LARGE SCALE GENOMIC DNA]</scope>
    <source>
        <strain evidence="1 2">CC-FR2-10</strain>
        <plasmid evidence="2">pdfi3</plasmid>
    </source>
</reference>
<dbReference type="KEGG" id="dfc:DFI_19390"/>
<dbReference type="AlphaFoldDB" id="A0A221T384"/>
<dbReference type="Proteomes" id="UP000259030">
    <property type="component" value="Plasmid pDFI3"/>
</dbReference>
<geneLocation type="plasmid" evidence="2">
    <name>pdfi3</name>
</geneLocation>
<keyword evidence="2" id="KW-1185">Reference proteome</keyword>
<accession>A0A221T384</accession>
<gene>
    <name evidence="1" type="ORF">DFI_19390</name>
</gene>
<proteinExistence type="predicted"/>
<evidence type="ECO:0000313" key="1">
    <source>
        <dbReference type="EMBL" id="ASN83364.1"/>
    </source>
</evidence>
<organism evidence="1 2">
    <name type="scientific">Deinococcus ficus</name>
    <dbReference type="NCBI Taxonomy" id="317577"/>
    <lineage>
        <taxon>Bacteria</taxon>
        <taxon>Thermotogati</taxon>
        <taxon>Deinococcota</taxon>
        <taxon>Deinococci</taxon>
        <taxon>Deinococcales</taxon>
        <taxon>Deinococcaceae</taxon>
        <taxon>Deinococcus</taxon>
    </lineage>
</organism>
<keyword evidence="1" id="KW-0614">Plasmid</keyword>
<sequence>MTKHLFDATTATGEAFTVDTGWERGRQCFFLTVFAGEDVRYDSDTDARYFPHGMRLPDVTNVLSGLGLALPETVRAALTQDEAANAAPYIRHHPAA</sequence>
<dbReference type="EMBL" id="CP021084">
    <property type="protein sequence ID" value="ASN83364.1"/>
    <property type="molecule type" value="Genomic_DNA"/>
</dbReference>
<name>A0A221T384_9DEIO</name>